<evidence type="ECO:0000313" key="2">
    <source>
        <dbReference type="Proteomes" id="UP000006054"/>
    </source>
</evidence>
<dbReference type="EMBL" id="CP003345">
    <property type="protein sequence ID" value="AFM03250.1"/>
    <property type="molecule type" value="Genomic_DNA"/>
</dbReference>
<dbReference type="AlphaFoldDB" id="I4AH15"/>
<evidence type="ECO:0000313" key="1">
    <source>
        <dbReference type="EMBL" id="AFM03250.1"/>
    </source>
</evidence>
<gene>
    <name evidence="1" type="ordered locus">Fleli_0791</name>
</gene>
<dbReference type="Proteomes" id="UP000006054">
    <property type="component" value="Chromosome"/>
</dbReference>
<proteinExistence type="predicted"/>
<name>I4AH15_BERLS</name>
<dbReference type="KEGG" id="fli:Fleli_0791"/>
<organism evidence="1 2">
    <name type="scientific">Bernardetia litoralis (strain ATCC 23117 / DSM 6794 / NBRC 15988 / NCIMB 1366 / Fx l1 / Sio-4)</name>
    <name type="common">Flexibacter litoralis</name>
    <dbReference type="NCBI Taxonomy" id="880071"/>
    <lineage>
        <taxon>Bacteria</taxon>
        <taxon>Pseudomonadati</taxon>
        <taxon>Bacteroidota</taxon>
        <taxon>Cytophagia</taxon>
        <taxon>Cytophagales</taxon>
        <taxon>Bernardetiaceae</taxon>
        <taxon>Bernardetia</taxon>
    </lineage>
</organism>
<reference evidence="2" key="1">
    <citation type="submission" date="2012-06" db="EMBL/GenBank/DDBJ databases">
        <title>The complete genome of Flexibacter litoralis DSM 6794.</title>
        <authorList>
            <person name="Lucas S."/>
            <person name="Copeland A."/>
            <person name="Lapidus A."/>
            <person name="Glavina del Rio T."/>
            <person name="Dalin E."/>
            <person name="Tice H."/>
            <person name="Bruce D."/>
            <person name="Goodwin L."/>
            <person name="Pitluck S."/>
            <person name="Peters L."/>
            <person name="Ovchinnikova G."/>
            <person name="Lu M."/>
            <person name="Kyrpides N."/>
            <person name="Mavromatis K."/>
            <person name="Ivanova N."/>
            <person name="Brettin T."/>
            <person name="Detter J.C."/>
            <person name="Han C."/>
            <person name="Larimer F."/>
            <person name="Land M."/>
            <person name="Hauser L."/>
            <person name="Markowitz V."/>
            <person name="Cheng J.-F."/>
            <person name="Hugenholtz P."/>
            <person name="Woyke T."/>
            <person name="Wu D."/>
            <person name="Spring S."/>
            <person name="Lang E."/>
            <person name="Kopitz M."/>
            <person name="Brambilla E."/>
            <person name="Klenk H.-P."/>
            <person name="Eisen J.A."/>
        </authorList>
    </citation>
    <scope>NUCLEOTIDE SEQUENCE [LARGE SCALE GENOMIC DNA]</scope>
    <source>
        <strain evidence="2">ATCC 23117 / DSM 6794 / NBRC 15988 / NCIMB 1366 / Sio-4</strain>
    </source>
</reference>
<dbReference type="STRING" id="880071.Fleli_0791"/>
<accession>I4AH15</accession>
<sequence>MLGLAFGLFSCHTDTPEGEPCYDDEPNLLYFAITDSSYNNLSPIKEDSYYDLDYVHIIMHDGKKVDDLKYVYAGQ</sequence>
<dbReference type="HOGENOM" id="CLU_2665725_0_0_10"/>
<keyword evidence="2" id="KW-1185">Reference proteome</keyword>
<protein>
    <submittedName>
        <fullName evidence="1">Uncharacterized protein</fullName>
    </submittedName>
</protein>